<dbReference type="EMBL" id="VUJX02000001">
    <property type="protein sequence ID" value="KAL0943385.1"/>
    <property type="molecule type" value="Genomic_DNA"/>
</dbReference>
<accession>A0ACC3ZGY2</accession>
<organism evidence="1 2">
    <name type="scientific">Colletotrichum truncatum</name>
    <name type="common">Anthracnose fungus</name>
    <name type="synonym">Colletotrichum capsici</name>
    <dbReference type="NCBI Taxonomy" id="5467"/>
    <lineage>
        <taxon>Eukaryota</taxon>
        <taxon>Fungi</taxon>
        <taxon>Dikarya</taxon>
        <taxon>Ascomycota</taxon>
        <taxon>Pezizomycotina</taxon>
        <taxon>Sordariomycetes</taxon>
        <taxon>Hypocreomycetidae</taxon>
        <taxon>Glomerellales</taxon>
        <taxon>Glomerellaceae</taxon>
        <taxon>Colletotrichum</taxon>
        <taxon>Colletotrichum truncatum species complex</taxon>
    </lineage>
</organism>
<proteinExistence type="predicted"/>
<sequence>MVENCWTRPAMGFNRPKETDTYLPGESIPMEVWPGKTYDSWKDLKLNLWFQHHQDPSSFTNINITIWDGEIFPYGEPKNNCQSSFFTPGWTIPADLNTDGESYFIIAARVWNDSWSESFESPSFKVLSSDLPPSSNSKDQNTRSTTRSIAATETSTTSHLSNVHLASAAIGGAIAASVFVALVLLLLVCFLWRRQGRRRTAAQRDNPDEREGLDNAGLYGATAATRRSTARAIRYESYDALRDFTRRMKELKARYLGISSEINMNIS</sequence>
<name>A0ACC3ZGY2_COLTU</name>
<keyword evidence="2" id="KW-1185">Reference proteome</keyword>
<comment type="caution">
    <text evidence="1">The sequence shown here is derived from an EMBL/GenBank/DDBJ whole genome shotgun (WGS) entry which is preliminary data.</text>
</comment>
<dbReference type="Proteomes" id="UP000805649">
    <property type="component" value="Unassembled WGS sequence"/>
</dbReference>
<protein>
    <submittedName>
        <fullName evidence="1">Uncharacterized protein</fullName>
    </submittedName>
</protein>
<evidence type="ECO:0000313" key="1">
    <source>
        <dbReference type="EMBL" id="KAL0943385.1"/>
    </source>
</evidence>
<reference evidence="1 2" key="1">
    <citation type="journal article" date="2020" name="Phytopathology">
        <title>Genome Sequence Resources of Colletotrichum truncatum, C. plurivorum, C. musicola, and C. sojae: Four Species Pathogenic to Soybean (Glycine max).</title>
        <authorList>
            <person name="Rogerio F."/>
            <person name="Boufleur T.R."/>
            <person name="Ciampi-Guillardi M."/>
            <person name="Sukno S.A."/>
            <person name="Thon M.R."/>
            <person name="Massola Junior N.S."/>
            <person name="Baroncelli R."/>
        </authorList>
    </citation>
    <scope>NUCLEOTIDE SEQUENCE [LARGE SCALE GENOMIC DNA]</scope>
    <source>
        <strain evidence="1 2">CMES1059</strain>
    </source>
</reference>
<gene>
    <name evidence="1" type="ORF">CTRU02_201271</name>
</gene>
<evidence type="ECO:0000313" key="2">
    <source>
        <dbReference type="Proteomes" id="UP000805649"/>
    </source>
</evidence>